<feature type="transmembrane region" description="Helical" evidence="1">
    <location>
        <begin position="74"/>
        <end position="98"/>
    </location>
</feature>
<dbReference type="AlphaFoldDB" id="A0AAD5XHT9"/>
<evidence type="ECO:0000256" key="1">
    <source>
        <dbReference type="SAM" id="Phobius"/>
    </source>
</evidence>
<accession>A0AAD5XHT9</accession>
<keyword evidence="1" id="KW-0472">Membrane</keyword>
<evidence type="ECO:0000313" key="3">
    <source>
        <dbReference type="Proteomes" id="UP001211907"/>
    </source>
</evidence>
<gene>
    <name evidence="2" type="ORF">HK100_011769</name>
</gene>
<protein>
    <submittedName>
        <fullName evidence="2">Uncharacterized protein</fullName>
    </submittedName>
</protein>
<feature type="transmembrane region" description="Helical" evidence="1">
    <location>
        <begin position="146"/>
        <end position="168"/>
    </location>
</feature>
<keyword evidence="1" id="KW-0812">Transmembrane</keyword>
<name>A0AAD5XHT9_9FUNG</name>
<keyword evidence="3" id="KW-1185">Reference proteome</keyword>
<evidence type="ECO:0000313" key="2">
    <source>
        <dbReference type="EMBL" id="KAJ3139364.1"/>
    </source>
</evidence>
<feature type="transmembrane region" description="Helical" evidence="1">
    <location>
        <begin position="45"/>
        <end position="68"/>
    </location>
</feature>
<proteinExistence type="predicted"/>
<sequence length="213" mass="23236">MSRPGADGAHEKISEDTVAAEEKAIAFLRDLNRKLFTGVLKTHQFYIGAALGATTECIFIVGLTHAVSSLPATIHMYLAKIAVICVSLCLIAATICCATGSMKYAVPHPAPLAFQINGGFFGAVFFLTKEIIFFMPYAMVVDTNTWRMVICATVLSGLMIIVLAFSVYPQWVYRHGFVQDILGEEELAMLSILDSVDSQLVPMTISHILIQNT</sequence>
<keyword evidence="1" id="KW-1133">Transmembrane helix</keyword>
<dbReference type="Proteomes" id="UP001211907">
    <property type="component" value="Unassembled WGS sequence"/>
</dbReference>
<reference evidence="2" key="1">
    <citation type="submission" date="2020-05" db="EMBL/GenBank/DDBJ databases">
        <title>Phylogenomic resolution of chytrid fungi.</title>
        <authorList>
            <person name="Stajich J.E."/>
            <person name="Amses K."/>
            <person name="Simmons R."/>
            <person name="Seto K."/>
            <person name="Myers J."/>
            <person name="Bonds A."/>
            <person name="Quandt C.A."/>
            <person name="Barry K."/>
            <person name="Liu P."/>
            <person name="Grigoriev I."/>
            <person name="Longcore J.E."/>
            <person name="James T.Y."/>
        </authorList>
    </citation>
    <scope>NUCLEOTIDE SEQUENCE</scope>
    <source>
        <strain evidence="2">JEL0513</strain>
    </source>
</reference>
<organism evidence="2 3">
    <name type="scientific">Physocladia obscura</name>
    <dbReference type="NCBI Taxonomy" id="109957"/>
    <lineage>
        <taxon>Eukaryota</taxon>
        <taxon>Fungi</taxon>
        <taxon>Fungi incertae sedis</taxon>
        <taxon>Chytridiomycota</taxon>
        <taxon>Chytridiomycota incertae sedis</taxon>
        <taxon>Chytridiomycetes</taxon>
        <taxon>Chytridiales</taxon>
        <taxon>Chytriomycetaceae</taxon>
        <taxon>Physocladia</taxon>
    </lineage>
</organism>
<dbReference type="EMBL" id="JADGJH010000077">
    <property type="protein sequence ID" value="KAJ3139364.1"/>
    <property type="molecule type" value="Genomic_DNA"/>
</dbReference>
<comment type="caution">
    <text evidence="2">The sequence shown here is derived from an EMBL/GenBank/DDBJ whole genome shotgun (WGS) entry which is preliminary data.</text>
</comment>
<feature type="transmembrane region" description="Helical" evidence="1">
    <location>
        <begin position="119"/>
        <end position="140"/>
    </location>
</feature>